<dbReference type="AlphaFoldDB" id="A0AAV6GKK4"/>
<dbReference type="Pfam" id="PF12796">
    <property type="entry name" value="Ank_2"/>
    <property type="match status" value="3"/>
</dbReference>
<dbReference type="SMART" id="SM00248">
    <property type="entry name" value="ANK"/>
    <property type="match status" value="10"/>
</dbReference>
<reference evidence="6" key="1">
    <citation type="submission" date="2020-10" db="EMBL/GenBank/DDBJ databases">
        <title>Chromosome-scale genome assembly of the Allis shad, Alosa alosa.</title>
        <authorList>
            <person name="Margot Z."/>
            <person name="Christophe K."/>
            <person name="Cabau C."/>
            <person name="Louis A."/>
            <person name="Berthelot C."/>
            <person name="Parey E."/>
            <person name="Roest Crollius H."/>
            <person name="Montfort J."/>
            <person name="Robinson-Rechavi M."/>
            <person name="Bucao C."/>
            <person name="Bouchez O."/>
            <person name="Gislard M."/>
            <person name="Lluch J."/>
            <person name="Milhes M."/>
            <person name="Lampietro C."/>
            <person name="Lopez Roques C."/>
            <person name="Donnadieu C."/>
            <person name="Braasch I."/>
            <person name="Desvignes T."/>
            <person name="Postlethwait J."/>
            <person name="Bobe J."/>
            <person name="Guiguen Y."/>
        </authorList>
    </citation>
    <scope>NUCLEOTIDE SEQUENCE</scope>
    <source>
        <strain evidence="6">M-15738</strain>
        <tissue evidence="6">Blood</tissue>
    </source>
</reference>
<dbReference type="InterPro" id="IPR001496">
    <property type="entry name" value="SOCS_box"/>
</dbReference>
<dbReference type="Pfam" id="PF07525">
    <property type="entry name" value="SOCS_box"/>
    <property type="match status" value="1"/>
</dbReference>
<keyword evidence="3 4" id="KW-0040">ANK repeat</keyword>
<comment type="pathway">
    <text evidence="1">Protein modification; protein ubiquitination.</text>
</comment>
<evidence type="ECO:0000256" key="2">
    <source>
        <dbReference type="ARBA" id="ARBA00022737"/>
    </source>
</evidence>
<feature type="domain" description="SOCS box" evidence="5">
    <location>
        <begin position="553"/>
        <end position="591"/>
    </location>
</feature>
<proteinExistence type="predicted"/>
<feature type="repeat" description="ANK" evidence="4">
    <location>
        <begin position="132"/>
        <end position="164"/>
    </location>
</feature>
<protein>
    <recommendedName>
        <fullName evidence="5">SOCS box domain-containing protein</fullName>
    </recommendedName>
</protein>
<dbReference type="Pfam" id="PF00023">
    <property type="entry name" value="Ank"/>
    <property type="match status" value="1"/>
</dbReference>
<dbReference type="InterPro" id="IPR036770">
    <property type="entry name" value="Ankyrin_rpt-contain_sf"/>
</dbReference>
<evidence type="ECO:0000313" key="7">
    <source>
        <dbReference type="Proteomes" id="UP000823561"/>
    </source>
</evidence>
<dbReference type="PROSITE" id="PS50088">
    <property type="entry name" value="ANK_REPEAT"/>
    <property type="match status" value="5"/>
</dbReference>
<dbReference type="Gene3D" id="1.25.40.20">
    <property type="entry name" value="Ankyrin repeat-containing domain"/>
    <property type="match status" value="3"/>
</dbReference>
<dbReference type="PROSITE" id="PS50225">
    <property type="entry name" value="SOCS"/>
    <property type="match status" value="1"/>
</dbReference>
<dbReference type="PANTHER" id="PTHR24173:SF87">
    <property type="entry name" value="ANKYRIN REPEAT AND SOCS BOX CONTAINING 14"/>
    <property type="match status" value="1"/>
</dbReference>
<comment type="caution">
    <text evidence="6">The sequence shown here is derived from an EMBL/GenBank/DDBJ whole genome shotgun (WGS) entry which is preliminary data.</text>
</comment>
<dbReference type="SUPFAM" id="SSF158235">
    <property type="entry name" value="SOCS box-like"/>
    <property type="match status" value="1"/>
</dbReference>
<evidence type="ECO:0000313" key="6">
    <source>
        <dbReference type="EMBL" id="KAG5273326.1"/>
    </source>
</evidence>
<evidence type="ECO:0000256" key="4">
    <source>
        <dbReference type="PROSITE-ProRule" id="PRU00023"/>
    </source>
</evidence>
<evidence type="ECO:0000256" key="3">
    <source>
        <dbReference type="ARBA" id="ARBA00023043"/>
    </source>
</evidence>
<dbReference type="Gene3D" id="1.10.750.20">
    <property type="entry name" value="SOCS box"/>
    <property type="match status" value="1"/>
</dbReference>
<organism evidence="6 7">
    <name type="scientific">Alosa alosa</name>
    <name type="common">allis shad</name>
    <dbReference type="NCBI Taxonomy" id="278164"/>
    <lineage>
        <taxon>Eukaryota</taxon>
        <taxon>Metazoa</taxon>
        <taxon>Chordata</taxon>
        <taxon>Craniata</taxon>
        <taxon>Vertebrata</taxon>
        <taxon>Euteleostomi</taxon>
        <taxon>Actinopterygii</taxon>
        <taxon>Neopterygii</taxon>
        <taxon>Teleostei</taxon>
        <taxon>Clupei</taxon>
        <taxon>Clupeiformes</taxon>
        <taxon>Clupeoidei</taxon>
        <taxon>Clupeidae</taxon>
        <taxon>Alosa</taxon>
    </lineage>
</organism>
<evidence type="ECO:0000259" key="5">
    <source>
        <dbReference type="PROSITE" id="PS50225"/>
    </source>
</evidence>
<feature type="repeat" description="ANK" evidence="4">
    <location>
        <begin position="329"/>
        <end position="361"/>
    </location>
</feature>
<evidence type="ECO:0000256" key="1">
    <source>
        <dbReference type="ARBA" id="ARBA00004906"/>
    </source>
</evidence>
<feature type="repeat" description="ANK" evidence="4">
    <location>
        <begin position="264"/>
        <end position="296"/>
    </location>
</feature>
<keyword evidence="7" id="KW-1185">Reference proteome</keyword>
<keyword evidence="2" id="KW-0677">Repeat</keyword>
<dbReference type="EMBL" id="JADWDJ010000011">
    <property type="protein sequence ID" value="KAG5273326.1"/>
    <property type="molecule type" value="Genomic_DNA"/>
</dbReference>
<feature type="repeat" description="ANK" evidence="4">
    <location>
        <begin position="231"/>
        <end position="263"/>
    </location>
</feature>
<dbReference type="PROSITE" id="PS50297">
    <property type="entry name" value="ANK_REP_REGION"/>
    <property type="match status" value="4"/>
</dbReference>
<dbReference type="GO" id="GO:0035556">
    <property type="term" value="P:intracellular signal transduction"/>
    <property type="evidence" value="ECO:0007669"/>
    <property type="project" value="InterPro"/>
</dbReference>
<dbReference type="Proteomes" id="UP000823561">
    <property type="component" value="Chromosome 11"/>
</dbReference>
<dbReference type="InterPro" id="IPR036036">
    <property type="entry name" value="SOCS_box-like_dom_sf"/>
</dbReference>
<sequence length="607" mass="67383">MLPPTQSNTLVGETFKGHNSQIGMDMFVGMSEDEITDHVIQMSLQETCQNPFLLPKDSLETLSDENLKLLEAIKAGDISALQEVQKFPSAFRDVDSRGWLPLHRAAVQPLAKVLETVLNSPCDHDLEKKTKVGETCLTLAVEAGLLENVRTLLEFGASPYSVNSKNESPLLLAVRAGSYELVSVLLTYGASVDQACAKKWTAMHEAAKRGYSDIMMLLFRWEGKVTFRDQHGVTPLGTAAENGHEEIIQILLHNGANVNAQSYNGESALMEAASSGNPDCVNLLLLNGANPNLPNVTGHLPIHRAAYDGHLLVLRTLILVTSKRALRLSGQSPVHSATDGGHAQCLQLLIESGFDVNTTLSQTISENYGDMRRSALYFAVSNGDVICTEMLLNAGAKPDLDPLSCLLVAVRAGRYEIVKLLLAKRADVNCYFTMVSNTVFPTTLQYCLRDEIMMRLLLNNGYNVEKCFSCHHDNQSDSTCCRRDPHELLCQGNSDGDKIPFCEFIGLYCLMHLSGKVVQILLDYVSNVHLCSHLRRILKKQREWEDISDIICNPRSLTHLCRLKVRGLLHLNTLHDSSTMDFFPPRIRNYLLFKENDLYEQLSGVPV</sequence>
<dbReference type="PANTHER" id="PTHR24173">
    <property type="entry name" value="ANKYRIN REPEAT CONTAINING"/>
    <property type="match status" value="1"/>
</dbReference>
<gene>
    <name evidence="6" type="ORF">AALO_G00150150</name>
</gene>
<dbReference type="InterPro" id="IPR002110">
    <property type="entry name" value="Ankyrin_rpt"/>
</dbReference>
<dbReference type="SUPFAM" id="SSF48403">
    <property type="entry name" value="Ankyrin repeat"/>
    <property type="match status" value="1"/>
</dbReference>
<dbReference type="PRINTS" id="PR01415">
    <property type="entry name" value="ANKYRIN"/>
</dbReference>
<accession>A0AAV6GKK4</accession>
<name>A0AAV6GKK4_9TELE</name>
<feature type="repeat" description="ANK" evidence="4">
    <location>
        <begin position="165"/>
        <end position="197"/>
    </location>
</feature>
<dbReference type="SMART" id="SM00969">
    <property type="entry name" value="SOCS_box"/>
    <property type="match status" value="1"/>
</dbReference>